<dbReference type="SUPFAM" id="SSF52540">
    <property type="entry name" value="P-loop containing nucleoside triphosphate hydrolases"/>
    <property type="match status" value="1"/>
</dbReference>
<feature type="compositionally biased region" description="Basic and acidic residues" evidence="10">
    <location>
        <begin position="676"/>
        <end position="691"/>
    </location>
</feature>
<reference evidence="13" key="1">
    <citation type="submission" date="2021-11" db="EMBL/GenBank/DDBJ databases">
        <authorList>
            <consortium name="Genoscope - CEA"/>
            <person name="William W."/>
        </authorList>
    </citation>
    <scope>NUCLEOTIDE SEQUENCE</scope>
</reference>
<dbReference type="InterPro" id="IPR001650">
    <property type="entry name" value="Helicase_C-like"/>
</dbReference>
<dbReference type="PROSITE" id="PS00039">
    <property type="entry name" value="DEAD_ATP_HELICASE"/>
    <property type="match status" value="1"/>
</dbReference>
<feature type="region of interest" description="Disordered" evidence="10">
    <location>
        <begin position="534"/>
        <end position="603"/>
    </location>
</feature>
<sequence>MGKKTGGFQALGLDAQLLKGVLGMYSQPTPVQRAVLPAALEGRDVACMARTGAGKTAAFLIPLLQHVTRSRRKDEPPSATVLSPTRELALQTYKFSTKMAKFCVGVDGERFSQTPLVGGESIEGQFNALAKRPAVLHATPGRLAHLLEEAPASLITLSACRLAVFDEADRLFEMGFALQLQQLLRAMAPSRQTLLFSATMPRALAQFARAGLKDDVALIRLEQETKLSDTLRVAFFLTRPRDKVAAFCACLKLVVPDPSKLTIVFVATRHHAELLLALCRVVFPERKAHAIYGTLDQQARTDHLKAFRKGDAPLLIVTDVAARGLDVPLVDAVINYDAPAAARLFVHRCGRAARQGRPGLAATLVEPDELPYVVDLHRFLDREPSDDSEPYSVKEWTPQQVHYGQIPREVLDAELSVLENARKDDSSLPALEKVASNASQQYKRSRPSASKKAAQGAKLLRTSEPHPLFNTGSSDALRRAISGYRPPQSILELKSKDESLGAAAKDFRAKIDRKKALEERRLPVHKSNCRGARLQAAEAAAEAAAADDDDDDEEAAPAPPPPPPPVERKRRLSKAERRALKTGQAPRVVPKKASTSFKDSTYIQYGDARQEELDHLLNDARRDDSAAGAGLQMLEEALLDVAPDEALDMLKRKSMHKWDARKKKYVQQSVSEIIDTRGKKQKNESGQDVKKGATRGELYRKWRERKGADGEKVDYRGAKGSRGKAKKKAPSTARPVKDEVRNAAQIAKQRREKRDLALKNLPKAKRRALTHKK</sequence>
<keyword evidence="3 9" id="KW-0547">Nucleotide-binding</keyword>
<evidence type="ECO:0000256" key="9">
    <source>
        <dbReference type="RuleBase" id="RU000492"/>
    </source>
</evidence>
<feature type="compositionally biased region" description="Acidic residues" evidence="10">
    <location>
        <begin position="545"/>
        <end position="555"/>
    </location>
</feature>
<dbReference type="GO" id="GO:0003724">
    <property type="term" value="F:RNA helicase activity"/>
    <property type="evidence" value="ECO:0007669"/>
    <property type="project" value="UniProtKB-EC"/>
</dbReference>
<dbReference type="Pfam" id="PF00271">
    <property type="entry name" value="Helicase_C"/>
    <property type="match status" value="1"/>
</dbReference>
<dbReference type="EMBL" id="CAKKNE010000006">
    <property type="protein sequence ID" value="CAH0378668.1"/>
    <property type="molecule type" value="Genomic_DNA"/>
</dbReference>
<evidence type="ECO:0000256" key="1">
    <source>
        <dbReference type="ARBA" id="ARBA00010379"/>
    </source>
</evidence>
<dbReference type="GO" id="GO:0005730">
    <property type="term" value="C:nucleolus"/>
    <property type="evidence" value="ECO:0007669"/>
    <property type="project" value="UniProtKB-SubCell"/>
</dbReference>
<feature type="compositionally biased region" description="Basic residues" evidence="10">
    <location>
        <begin position="762"/>
        <end position="773"/>
    </location>
</feature>
<keyword evidence="7" id="KW-0694">RNA-binding</keyword>
<evidence type="ECO:0000256" key="4">
    <source>
        <dbReference type="ARBA" id="ARBA00022801"/>
    </source>
</evidence>
<dbReference type="SMART" id="SM01123">
    <property type="entry name" value="DBP10CT"/>
    <property type="match status" value="1"/>
</dbReference>
<dbReference type="InterPro" id="IPR011545">
    <property type="entry name" value="DEAD/DEAH_box_helicase_dom"/>
</dbReference>
<evidence type="ECO:0000256" key="3">
    <source>
        <dbReference type="ARBA" id="ARBA00022741"/>
    </source>
</evidence>
<evidence type="ECO:0000259" key="11">
    <source>
        <dbReference type="PROSITE" id="PS51192"/>
    </source>
</evidence>
<dbReference type="Pfam" id="PF00270">
    <property type="entry name" value="DEAD"/>
    <property type="match status" value="1"/>
</dbReference>
<protein>
    <recommendedName>
        <fullName evidence="2">RNA helicase</fullName>
        <ecNumber evidence="2">3.6.4.13</ecNumber>
    </recommendedName>
</protein>
<evidence type="ECO:0000256" key="5">
    <source>
        <dbReference type="ARBA" id="ARBA00022806"/>
    </source>
</evidence>
<dbReference type="InterPro" id="IPR014001">
    <property type="entry name" value="Helicase_ATP-bd"/>
</dbReference>
<dbReference type="GO" id="GO:0005829">
    <property type="term" value="C:cytosol"/>
    <property type="evidence" value="ECO:0007669"/>
    <property type="project" value="TreeGrafter"/>
</dbReference>
<dbReference type="InterPro" id="IPR027417">
    <property type="entry name" value="P-loop_NTPase"/>
</dbReference>
<feature type="compositionally biased region" description="Polar residues" evidence="10">
    <location>
        <begin position="593"/>
        <end position="603"/>
    </location>
</feature>
<dbReference type="PANTHER" id="PTHR47959:SF8">
    <property type="entry name" value="RNA HELICASE"/>
    <property type="match status" value="1"/>
</dbReference>
<dbReference type="GO" id="GO:0016787">
    <property type="term" value="F:hydrolase activity"/>
    <property type="evidence" value="ECO:0007669"/>
    <property type="project" value="UniProtKB-KW"/>
</dbReference>
<evidence type="ECO:0000256" key="7">
    <source>
        <dbReference type="ARBA" id="ARBA00022884"/>
    </source>
</evidence>
<dbReference type="EC" id="3.6.4.13" evidence="2"/>
<evidence type="ECO:0000256" key="10">
    <source>
        <dbReference type="SAM" id="MobiDB-lite"/>
    </source>
</evidence>
<keyword evidence="14" id="KW-1185">Reference proteome</keyword>
<dbReference type="PANTHER" id="PTHR47959">
    <property type="entry name" value="ATP-DEPENDENT RNA HELICASE RHLE-RELATED"/>
    <property type="match status" value="1"/>
</dbReference>
<dbReference type="Proteomes" id="UP000789595">
    <property type="component" value="Unassembled WGS sequence"/>
</dbReference>
<dbReference type="AlphaFoldDB" id="A0A8J2T292"/>
<evidence type="ECO:0000256" key="6">
    <source>
        <dbReference type="ARBA" id="ARBA00022840"/>
    </source>
</evidence>
<comment type="similarity">
    <text evidence="1">Belongs to the DEAD box helicase family. DDX54/DBP10 subfamily.</text>
</comment>
<dbReference type="GO" id="GO:0005524">
    <property type="term" value="F:ATP binding"/>
    <property type="evidence" value="ECO:0007669"/>
    <property type="project" value="UniProtKB-KW"/>
</dbReference>
<dbReference type="SMART" id="SM00487">
    <property type="entry name" value="DEXDc"/>
    <property type="match status" value="1"/>
</dbReference>
<evidence type="ECO:0000313" key="14">
    <source>
        <dbReference type="Proteomes" id="UP000789595"/>
    </source>
</evidence>
<dbReference type="GO" id="GO:0003723">
    <property type="term" value="F:RNA binding"/>
    <property type="evidence" value="ECO:0007669"/>
    <property type="project" value="UniProtKB-KW"/>
</dbReference>
<keyword evidence="5 9" id="KW-0347">Helicase</keyword>
<feature type="compositionally biased region" description="Basic and acidic residues" evidence="10">
    <location>
        <begin position="697"/>
        <end position="717"/>
    </location>
</feature>
<dbReference type="OrthoDB" id="10261375at2759"/>
<dbReference type="SMART" id="SM00490">
    <property type="entry name" value="HELICc"/>
    <property type="match status" value="1"/>
</dbReference>
<dbReference type="CDD" id="cd18787">
    <property type="entry name" value="SF2_C_DEAD"/>
    <property type="match status" value="1"/>
</dbReference>
<dbReference type="Gene3D" id="3.40.50.300">
    <property type="entry name" value="P-loop containing nucleotide triphosphate hydrolases"/>
    <property type="match status" value="2"/>
</dbReference>
<proteinExistence type="inferred from homology"/>
<dbReference type="Pfam" id="PF08147">
    <property type="entry name" value="DBP10CT"/>
    <property type="match status" value="1"/>
</dbReference>
<feature type="region of interest" description="Disordered" evidence="10">
    <location>
        <begin position="435"/>
        <end position="473"/>
    </location>
</feature>
<feature type="compositionally biased region" description="Basic residues" evidence="10">
    <location>
        <begin position="719"/>
        <end position="729"/>
    </location>
</feature>
<evidence type="ECO:0000259" key="12">
    <source>
        <dbReference type="PROSITE" id="PS51194"/>
    </source>
</evidence>
<feature type="domain" description="Helicase C-terminal" evidence="12">
    <location>
        <begin position="253"/>
        <end position="397"/>
    </location>
</feature>
<organism evidence="13 14">
    <name type="scientific">Pelagomonas calceolata</name>
    <dbReference type="NCBI Taxonomy" id="35677"/>
    <lineage>
        <taxon>Eukaryota</taxon>
        <taxon>Sar</taxon>
        <taxon>Stramenopiles</taxon>
        <taxon>Ochrophyta</taxon>
        <taxon>Pelagophyceae</taxon>
        <taxon>Pelagomonadales</taxon>
        <taxon>Pelagomonadaceae</taxon>
        <taxon>Pelagomonas</taxon>
    </lineage>
</organism>
<feature type="domain" description="Helicase ATP-binding" evidence="11">
    <location>
        <begin position="36"/>
        <end position="218"/>
    </location>
</feature>
<dbReference type="InterPro" id="IPR000629">
    <property type="entry name" value="RNA-helicase_DEAD-box_CS"/>
</dbReference>
<comment type="catalytic activity">
    <reaction evidence="8">
        <text>ATP + H2O = ADP + phosphate + H(+)</text>
        <dbReference type="Rhea" id="RHEA:13065"/>
        <dbReference type="ChEBI" id="CHEBI:15377"/>
        <dbReference type="ChEBI" id="CHEBI:15378"/>
        <dbReference type="ChEBI" id="CHEBI:30616"/>
        <dbReference type="ChEBI" id="CHEBI:43474"/>
        <dbReference type="ChEBI" id="CHEBI:456216"/>
        <dbReference type="EC" id="3.6.4.13"/>
    </reaction>
</comment>
<evidence type="ECO:0000256" key="2">
    <source>
        <dbReference type="ARBA" id="ARBA00012552"/>
    </source>
</evidence>
<keyword evidence="4 9" id="KW-0378">Hydrolase</keyword>
<evidence type="ECO:0000313" key="13">
    <source>
        <dbReference type="EMBL" id="CAH0378668.1"/>
    </source>
</evidence>
<keyword evidence="6 9" id="KW-0067">ATP-binding</keyword>
<name>A0A8J2T292_9STRA</name>
<comment type="caution">
    <text evidence="13">The sequence shown here is derived from an EMBL/GenBank/DDBJ whole genome shotgun (WGS) entry which is preliminary data.</text>
</comment>
<evidence type="ECO:0000256" key="8">
    <source>
        <dbReference type="ARBA" id="ARBA00047984"/>
    </source>
</evidence>
<feature type="region of interest" description="Disordered" evidence="10">
    <location>
        <begin position="676"/>
        <end position="773"/>
    </location>
</feature>
<dbReference type="InterPro" id="IPR012541">
    <property type="entry name" value="DBP10_C"/>
</dbReference>
<dbReference type="InterPro" id="IPR050079">
    <property type="entry name" value="DEAD_box_RNA_helicase"/>
</dbReference>
<dbReference type="PROSITE" id="PS51194">
    <property type="entry name" value="HELICASE_CTER"/>
    <property type="match status" value="1"/>
</dbReference>
<dbReference type="PROSITE" id="PS51192">
    <property type="entry name" value="HELICASE_ATP_BIND_1"/>
    <property type="match status" value="1"/>
</dbReference>
<gene>
    <name evidence="13" type="ORF">PECAL_6P02640</name>
</gene>
<accession>A0A8J2T292</accession>